<evidence type="ECO:0000313" key="2">
    <source>
        <dbReference type="EMBL" id="EKX30879.1"/>
    </source>
</evidence>
<feature type="chain" id="PRO_5008769620" evidence="1">
    <location>
        <begin position="25"/>
        <end position="312"/>
    </location>
</feature>
<accession>L1I4S4</accession>
<evidence type="ECO:0000313" key="3">
    <source>
        <dbReference type="EnsemblProtists" id="EKX30879"/>
    </source>
</evidence>
<dbReference type="AlphaFoldDB" id="L1I4S4"/>
<dbReference type="HOGENOM" id="CLU_892679_0_0_1"/>
<evidence type="ECO:0000256" key="1">
    <source>
        <dbReference type="SAM" id="SignalP"/>
    </source>
</evidence>
<evidence type="ECO:0000313" key="4">
    <source>
        <dbReference type="Proteomes" id="UP000011087"/>
    </source>
</evidence>
<sequence>MAGGTAKAMARGLALLSCLRLTSRMAVCGTTSALRVTNNMLGLLGMCAAASKTPSTAACPTWVQIELDNACSSCTQPTCASRQYSAEQFNFFQGARPLTQGGAVIDWTSELETCSLAKCSTQWMLIERYTDSTCSTNPYEIIYRKATRNALLMKVDQPCTPLNCQKKTYFNKITYYESRICTNQLFSNPSQLTSLLTPDATYLTTFYFSETATSCGVNNLNAIHLVGQSQCIPYMDIFTDALPSSEDYLSYTCSTRALSHCRDSTVCNFVAVYMSLTKFQVFQLLFQSDVFVDVAAVRLGDAFELVHDLLDL</sequence>
<reference evidence="2 4" key="1">
    <citation type="journal article" date="2012" name="Nature">
        <title>Algal genomes reveal evolutionary mosaicism and the fate of nucleomorphs.</title>
        <authorList>
            <consortium name="DOE Joint Genome Institute"/>
            <person name="Curtis B.A."/>
            <person name="Tanifuji G."/>
            <person name="Burki F."/>
            <person name="Gruber A."/>
            <person name="Irimia M."/>
            <person name="Maruyama S."/>
            <person name="Arias M.C."/>
            <person name="Ball S.G."/>
            <person name="Gile G.H."/>
            <person name="Hirakawa Y."/>
            <person name="Hopkins J.F."/>
            <person name="Kuo A."/>
            <person name="Rensing S.A."/>
            <person name="Schmutz J."/>
            <person name="Symeonidi A."/>
            <person name="Elias M."/>
            <person name="Eveleigh R.J."/>
            <person name="Herman E.K."/>
            <person name="Klute M.J."/>
            <person name="Nakayama T."/>
            <person name="Obornik M."/>
            <person name="Reyes-Prieto A."/>
            <person name="Armbrust E.V."/>
            <person name="Aves S.J."/>
            <person name="Beiko R.G."/>
            <person name="Coutinho P."/>
            <person name="Dacks J.B."/>
            <person name="Durnford D.G."/>
            <person name="Fast N.M."/>
            <person name="Green B.R."/>
            <person name="Grisdale C.J."/>
            <person name="Hempel F."/>
            <person name="Henrissat B."/>
            <person name="Hoppner M.P."/>
            <person name="Ishida K."/>
            <person name="Kim E."/>
            <person name="Koreny L."/>
            <person name="Kroth P.G."/>
            <person name="Liu Y."/>
            <person name="Malik S.B."/>
            <person name="Maier U.G."/>
            <person name="McRose D."/>
            <person name="Mock T."/>
            <person name="Neilson J.A."/>
            <person name="Onodera N.T."/>
            <person name="Poole A.M."/>
            <person name="Pritham E.J."/>
            <person name="Richards T.A."/>
            <person name="Rocap G."/>
            <person name="Roy S.W."/>
            <person name="Sarai C."/>
            <person name="Schaack S."/>
            <person name="Shirato S."/>
            <person name="Slamovits C.H."/>
            <person name="Spencer D.F."/>
            <person name="Suzuki S."/>
            <person name="Worden A.Z."/>
            <person name="Zauner S."/>
            <person name="Barry K."/>
            <person name="Bell C."/>
            <person name="Bharti A.K."/>
            <person name="Crow J.A."/>
            <person name="Grimwood J."/>
            <person name="Kramer R."/>
            <person name="Lindquist E."/>
            <person name="Lucas S."/>
            <person name="Salamov A."/>
            <person name="McFadden G.I."/>
            <person name="Lane C.E."/>
            <person name="Keeling P.J."/>
            <person name="Gray M.W."/>
            <person name="Grigoriev I.V."/>
            <person name="Archibald J.M."/>
        </authorList>
    </citation>
    <scope>NUCLEOTIDE SEQUENCE</scope>
    <source>
        <strain evidence="2 4">CCMP2712</strain>
    </source>
</reference>
<feature type="signal peptide" evidence="1">
    <location>
        <begin position="1"/>
        <end position="24"/>
    </location>
</feature>
<keyword evidence="1" id="KW-0732">Signal</keyword>
<protein>
    <submittedName>
        <fullName evidence="2 3">Uncharacterized protein</fullName>
    </submittedName>
</protein>
<organism evidence="2">
    <name type="scientific">Guillardia theta (strain CCMP2712)</name>
    <name type="common">Cryptophyte</name>
    <dbReference type="NCBI Taxonomy" id="905079"/>
    <lineage>
        <taxon>Eukaryota</taxon>
        <taxon>Cryptophyceae</taxon>
        <taxon>Pyrenomonadales</taxon>
        <taxon>Geminigeraceae</taxon>
        <taxon>Guillardia</taxon>
    </lineage>
</organism>
<dbReference type="RefSeq" id="XP_005817859.1">
    <property type="nucleotide sequence ID" value="XM_005817802.1"/>
</dbReference>
<dbReference type="GeneID" id="17287600"/>
<dbReference type="PaxDb" id="55529-EKX30879"/>
<reference evidence="3" key="3">
    <citation type="submission" date="2015-06" db="UniProtKB">
        <authorList>
            <consortium name="EnsemblProtists"/>
        </authorList>
    </citation>
    <scope>IDENTIFICATION</scope>
</reference>
<proteinExistence type="predicted"/>
<dbReference type="KEGG" id="gtt:GUITHDRAFT_122913"/>
<dbReference type="EMBL" id="JH993480">
    <property type="protein sequence ID" value="EKX30879.1"/>
    <property type="molecule type" value="Genomic_DNA"/>
</dbReference>
<name>L1I4S4_GUITC</name>
<reference evidence="4" key="2">
    <citation type="submission" date="2012-11" db="EMBL/GenBank/DDBJ databases">
        <authorList>
            <person name="Kuo A."/>
            <person name="Curtis B.A."/>
            <person name="Tanifuji G."/>
            <person name="Burki F."/>
            <person name="Gruber A."/>
            <person name="Irimia M."/>
            <person name="Maruyama S."/>
            <person name="Arias M.C."/>
            <person name="Ball S.G."/>
            <person name="Gile G.H."/>
            <person name="Hirakawa Y."/>
            <person name="Hopkins J.F."/>
            <person name="Rensing S.A."/>
            <person name="Schmutz J."/>
            <person name="Symeonidi A."/>
            <person name="Elias M."/>
            <person name="Eveleigh R.J."/>
            <person name="Herman E.K."/>
            <person name="Klute M.J."/>
            <person name="Nakayama T."/>
            <person name="Obornik M."/>
            <person name="Reyes-Prieto A."/>
            <person name="Armbrust E.V."/>
            <person name="Aves S.J."/>
            <person name="Beiko R.G."/>
            <person name="Coutinho P."/>
            <person name="Dacks J.B."/>
            <person name="Durnford D.G."/>
            <person name="Fast N.M."/>
            <person name="Green B.R."/>
            <person name="Grisdale C."/>
            <person name="Hempe F."/>
            <person name="Henrissat B."/>
            <person name="Hoppner M.P."/>
            <person name="Ishida K.-I."/>
            <person name="Kim E."/>
            <person name="Koreny L."/>
            <person name="Kroth P.G."/>
            <person name="Liu Y."/>
            <person name="Malik S.-B."/>
            <person name="Maier U.G."/>
            <person name="McRose D."/>
            <person name="Mock T."/>
            <person name="Neilson J.A."/>
            <person name="Onodera N.T."/>
            <person name="Poole A.M."/>
            <person name="Pritham E.J."/>
            <person name="Richards T.A."/>
            <person name="Rocap G."/>
            <person name="Roy S.W."/>
            <person name="Sarai C."/>
            <person name="Schaack S."/>
            <person name="Shirato S."/>
            <person name="Slamovits C.H."/>
            <person name="Spencer D.F."/>
            <person name="Suzuki S."/>
            <person name="Worden A.Z."/>
            <person name="Zauner S."/>
            <person name="Barry K."/>
            <person name="Bell C."/>
            <person name="Bharti A.K."/>
            <person name="Crow J.A."/>
            <person name="Grimwood J."/>
            <person name="Kramer R."/>
            <person name="Lindquist E."/>
            <person name="Lucas S."/>
            <person name="Salamov A."/>
            <person name="McFadden G.I."/>
            <person name="Lane C.E."/>
            <person name="Keeling P.J."/>
            <person name="Gray M.W."/>
            <person name="Grigoriev I.V."/>
            <person name="Archibald J.M."/>
        </authorList>
    </citation>
    <scope>NUCLEOTIDE SEQUENCE</scope>
    <source>
        <strain evidence="4">CCMP2712</strain>
    </source>
</reference>
<dbReference type="EnsemblProtists" id="EKX30879">
    <property type="protein sequence ID" value="EKX30879"/>
    <property type="gene ID" value="GUITHDRAFT_122913"/>
</dbReference>
<dbReference type="Proteomes" id="UP000011087">
    <property type="component" value="Unassembled WGS sequence"/>
</dbReference>
<gene>
    <name evidence="2" type="ORF">GUITHDRAFT_122913</name>
</gene>
<keyword evidence="4" id="KW-1185">Reference proteome</keyword>